<reference evidence="1" key="1">
    <citation type="submission" date="2020-12" db="EMBL/GenBank/DDBJ databases">
        <title>WGS assembly of Carya illinoinensis cv. Pawnee.</title>
        <authorList>
            <person name="Platts A."/>
            <person name="Shu S."/>
            <person name="Wright S."/>
            <person name="Barry K."/>
            <person name="Edger P."/>
            <person name="Pires J.C."/>
            <person name="Schmutz J."/>
        </authorList>
    </citation>
    <scope>NUCLEOTIDE SEQUENCE</scope>
    <source>
        <tissue evidence="1">Leaf</tissue>
    </source>
</reference>
<dbReference type="Proteomes" id="UP000811609">
    <property type="component" value="Chromosome 5"/>
</dbReference>
<sequence>MLKTRGTNNTLKELSVCCEKSKQPSQAFVLARMKIEMGKTHTIQEEIAILCIDEGTKHQMTLLVMRKQRGFARGIHEARRIPEKNNNFRIKIDLSCFNGHLHVESFLNWMLEVENFFEYMQIPEAQQVKLVAYKLCGGASTWWEQLQNNMRRQGKQPVRVWPNMK</sequence>
<dbReference type="EMBL" id="CM031813">
    <property type="protein sequence ID" value="KAG6655787.1"/>
    <property type="molecule type" value="Genomic_DNA"/>
</dbReference>
<evidence type="ECO:0008006" key="3">
    <source>
        <dbReference type="Google" id="ProtNLM"/>
    </source>
</evidence>
<protein>
    <recommendedName>
        <fullName evidence="3">Retrotransposon gag domain-containing protein</fullName>
    </recommendedName>
</protein>
<name>A0A8T1QMT3_CARIL</name>
<keyword evidence="2" id="KW-1185">Reference proteome</keyword>
<evidence type="ECO:0000313" key="1">
    <source>
        <dbReference type="EMBL" id="KAG6655787.1"/>
    </source>
</evidence>
<accession>A0A8T1QMT3</accession>
<comment type="caution">
    <text evidence="1">The sequence shown here is derived from an EMBL/GenBank/DDBJ whole genome shotgun (WGS) entry which is preliminary data.</text>
</comment>
<proteinExistence type="predicted"/>
<gene>
    <name evidence="1" type="ORF">CIPAW_05G240600</name>
</gene>
<dbReference type="AlphaFoldDB" id="A0A8T1QMT3"/>
<organism evidence="1 2">
    <name type="scientific">Carya illinoinensis</name>
    <name type="common">Pecan</name>
    <dbReference type="NCBI Taxonomy" id="32201"/>
    <lineage>
        <taxon>Eukaryota</taxon>
        <taxon>Viridiplantae</taxon>
        <taxon>Streptophyta</taxon>
        <taxon>Embryophyta</taxon>
        <taxon>Tracheophyta</taxon>
        <taxon>Spermatophyta</taxon>
        <taxon>Magnoliopsida</taxon>
        <taxon>eudicotyledons</taxon>
        <taxon>Gunneridae</taxon>
        <taxon>Pentapetalae</taxon>
        <taxon>rosids</taxon>
        <taxon>fabids</taxon>
        <taxon>Fagales</taxon>
        <taxon>Juglandaceae</taxon>
        <taxon>Carya</taxon>
    </lineage>
</organism>
<evidence type="ECO:0000313" key="2">
    <source>
        <dbReference type="Proteomes" id="UP000811609"/>
    </source>
</evidence>